<evidence type="ECO:0000256" key="2">
    <source>
        <dbReference type="ARBA" id="ARBA00007935"/>
    </source>
</evidence>
<evidence type="ECO:0000313" key="11">
    <source>
        <dbReference type="Proteomes" id="UP000064183"/>
    </source>
</evidence>
<feature type="transmembrane region" description="Helical" evidence="9">
    <location>
        <begin position="659"/>
        <end position="676"/>
    </location>
</feature>
<feature type="region of interest" description="Disordered" evidence="8">
    <location>
        <begin position="1"/>
        <end position="32"/>
    </location>
</feature>
<gene>
    <name evidence="10" type="ORF">WQO_32075</name>
</gene>
<dbReference type="AlphaFoldDB" id="A0A0U3BL25"/>
<dbReference type="Pfam" id="PF01032">
    <property type="entry name" value="FecCD"/>
    <property type="match status" value="2"/>
</dbReference>
<name>A0A0U3BL25_STRGL</name>
<feature type="transmembrane region" description="Helical" evidence="9">
    <location>
        <begin position="500"/>
        <end position="519"/>
    </location>
</feature>
<dbReference type="GO" id="GO:0033214">
    <property type="term" value="P:siderophore-iron import into cell"/>
    <property type="evidence" value="ECO:0007669"/>
    <property type="project" value="TreeGrafter"/>
</dbReference>
<feature type="transmembrane region" description="Helical" evidence="9">
    <location>
        <begin position="620"/>
        <end position="647"/>
    </location>
</feature>
<reference evidence="10 11" key="1">
    <citation type="journal article" date="2012" name="J. Bacteriol.">
        <title>Draft genome sequence of Streptomyces globisporus C-1027, which produces an antitumor antibiotic consisting of a nine-membered enediyne with a chromoprotein.</title>
        <authorList>
            <person name="Wang L."/>
            <person name="Wang S."/>
            <person name="He Q."/>
            <person name="Yu T."/>
            <person name="Li Q."/>
            <person name="Hong B."/>
        </authorList>
    </citation>
    <scope>NUCLEOTIDE SEQUENCE [LARGE SCALE GENOMIC DNA]</scope>
    <source>
        <strain evidence="10 11">C-1027</strain>
    </source>
</reference>
<feature type="transmembrane region" description="Helical" evidence="9">
    <location>
        <begin position="184"/>
        <end position="205"/>
    </location>
</feature>
<dbReference type="GO" id="GO:0022857">
    <property type="term" value="F:transmembrane transporter activity"/>
    <property type="evidence" value="ECO:0007669"/>
    <property type="project" value="InterPro"/>
</dbReference>
<dbReference type="EMBL" id="CP013738">
    <property type="protein sequence ID" value="ALU97575.1"/>
    <property type="molecule type" value="Genomic_DNA"/>
</dbReference>
<feature type="transmembrane region" description="Helical" evidence="9">
    <location>
        <begin position="475"/>
        <end position="494"/>
    </location>
</feature>
<dbReference type="KEGG" id="sgb:WQO_32075"/>
<keyword evidence="5 9" id="KW-0812">Transmembrane</keyword>
<dbReference type="NCBIfam" id="NF007867">
    <property type="entry name" value="PRK10577.1-3"/>
    <property type="match status" value="1"/>
</dbReference>
<feature type="transmembrane region" description="Helical" evidence="9">
    <location>
        <begin position="40"/>
        <end position="59"/>
    </location>
</feature>
<dbReference type="SUPFAM" id="SSF81345">
    <property type="entry name" value="ABC transporter involved in vitamin B12 uptake, BtuC"/>
    <property type="match status" value="2"/>
</dbReference>
<evidence type="ECO:0000313" key="10">
    <source>
        <dbReference type="EMBL" id="ALU97575.1"/>
    </source>
</evidence>
<feature type="transmembrane region" description="Helical" evidence="9">
    <location>
        <begin position="573"/>
        <end position="594"/>
    </location>
</feature>
<feature type="transmembrane region" description="Helical" evidence="9">
    <location>
        <begin position="350"/>
        <end position="370"/>
    </location>
</feature>
<accession>A0A0U3BL25</accession>
<dbReference type="GeneID" id="27787075"/>
<proteinExistence type="inferred from homology"/>
<protein>
    <submittedName>
        <fullName evidence="10">ABC transporter permease</fullName>
    </submittedName>
</protein>
<keyword evidence="4" id="KW-1003">Cell membrane</keyword>
<dbReference type="Proteomes" id="UP000064183">
    <property type="component" value="Chromosome"/>
</dbReference>
<feature type="transmembrane region" description="Helical" evidence="9">
    <location>
        <begin position="100"/>
        <end position="119"/>
    </location>
</feature>
<organism evidence="10 11">
    <name type="scientific">Streptomyces globisporus C-1027</name>
    <dbReference type="NCBI Taxonomy" id="1172567"/>
    <lineage>
        <taxon>Bacteria</taxon>
        <taxon>Bacillati</taxon>
        <taxon>Actinomycetota</taxon>
        <taxon>Actinomycetes</taxon>
        <taxon>Kitasatosporales</taxon>
        <taxon>Streptomycetaceae</taxon>
        <taxon>Streptomyces</taxon>
    </lineage>
</organism>
<comment type="similarity">
    <text evidence="2">Belongs to the binding-protein-dependent transport system permease family. FecCD subfamily.</text>
</comment>
<keyword evidence="3" id="KW-0813">Transport</keyword>
<evidence type="ECO:0000256" key="4">
    <source>
        <dbReference type="ARBA" id="ARBA00022475"/>
    </source>
</evidence>
<evidence type="ECO:0000256" key="8">
    <source>
        <dbReference type="SAM" id="MobiDB-lite"/>
    </source>
</evidence>
<dbReference type="PANTHER" id="PTHR30472">
    <property type="entry name" value="FERRIC ENTEROBACTIN TRANSPORT SYSTEM PERMEASE PROTEIN"/>
    <property type="match status" value="1"/>
</dbReference>
<feature type="transmembrane region" description="Helical" evidence="9">
    <location>
        <begin position="273"/>
        <end position="306"/>
    </location>
</feature>
<evidence type="ECO:0000256" key="3">
    <source>
        <dbReference type="ARBA" id="ARBA00022448"/>
    </source>
</evidence>
<comment type="subcellular location">
    <subcellularLocation>
        <location evidence="1">Cell membrane</location>
        <topology evidence="1">Multi-pass membrane protein</topology>
    </subcellularLocation>
</comment>
<evidence type="ECO:0000256" key="6">
    <source>
        <dbReference type="ARBA" id="ARBA00022989"/>
    </source>
</evidence>
<dbReference type="STRING" id="1172567.WQO_32075"/>
<dbReference type="CDD" id="cd06550">
    <property type="entry name" value="TM_ABC_iron-siderophores_like"/>
    <property type="match status" value="2"/>
</dbReference>
<evidence type="ECO:0000256" key="5">
    <source>
        <dbReference type="ARBA" id="ARBA00022692"/>
    </source>
</evidence>
<dbReference type="PANTHER" id="PTHR30472:SF37">
    <property type="entry name" value="FE(3+) DICITRATE TRANSPORT SYSTEM PERMEASE PROTEIN FECD-RELATED"/>
    <property type="match status" value="1"/>
</dbReference>
<evidence type="ECO:0000256" key="7">
    <source>
        <dbReference type="ARBA" id="ARBA00023136"/>
    </source>
</evidence>
<dbReference type="GO" id="GO:0005886">
    <property type="term" value="C:plasma membrane"/>
    <property type="evidence" value="ECO:0007669"/>
    <property type="project" value="UniProtKB-SubCell"/>
</dbReference>
<evidence type="ECO:0000256" key="1">
    <source>
        <dbReference type="ARBA" id="ARBA00004651"/>
    </source>
</evidence>
<keyword evidence="7 9" id="KW-0472">Membrane</keyword>
<dbReference type="RefSeq" id="WP_010059048.1">
    <property type="nucleotide sequence ID" value="NZ_CP013738.1"/>
</dbReference>
<feature type="transmembrane region" description="Helical" evidence="9">
    <location>
        <begin position="391"/>
        <end position="413"/>
    </location>
</feature>
<dbReference type="InterPro" id="IPR000522">
    <property type="entry name" value="ABC_transptr_permease_BtuC"/>
</dbReference>
<evidence type="ECO:0000256" key="9">
    <source>
        <dbReference type="SAM" id="Phobius"/>
    </source>
</evidence>
<feature type="transmembrane region" description="Helical" evidence="9">
    <location>
        <begin position="318"/>
        <end position="338"/>
    </location>
</feature>
<dbReference type="InterPro" id="IPR037294">
    <property type="entry name" value="ABC_BtuC-like"/>
</dbReference>
<feature type="transmembrane region" description="Helical" evidence="9">
    <location>
        <begin position="446"/>
        <end position="463"/>
    </location>
</feature>
<feature type="transmembrane region" description="Helical" evidence="9">
    <location>
        <begin position="688"/>
        <end position="709"/>
    </location>
</feature>
<feature type="transmembrane region" description="Helical" evidence="9">
    <location>
        <begin position="157"/>
        <end position="177"/>
    </location>
</feature>
<sequence>MSTRTTTAPPAPVKTVAGAAGPAGAASPAAAGPPARRGRMFLLGLAGLLALGALALTHVSQGTAAVDLHTLWNLATGSSSDRTAHEQTAAVVLDSRLPRLAAGLLVGCALGAAGAALQSVSRNMLASPDTLAVNAGAYFAVVTVAAFGISLPALPAGATAFLGGLIAAAVVLGLSRAGAGPIRLVLAGSALTLALSGLSGTMLLLRSQQTTGLFAWGEGSLAQIGMQSIDRLTPVALVAFAGLMLIGRRLDILALGDDGAAVVGVSPRLTRSIAVTLAVLLAAVSVAVAGPVGFVGLCAPAAVRLLSTWIPGLVRHRAFLPASALAGVLVVLGADVLLRAVFGAQAGAEVPTGIVTTCFGALVLIVLAYRSRDMGTDGGSTAFSRLRSRRAFVLTLVATVVGLVGAVVVATLFGDATLLLGDVGNWLAGRSGQFVSYVLDTRVPRVAAALLAGAALAVAGTAVQAVSRNPLAEPGVLGVVSGAGVGAVTVLTVVPLASFWLIGGSALAGAAAAAALVFGLASRRGLEQNRLVLIGMGVHAGAGAVVSLLIVLTDPYNETKALAWLGGSTYGRTFPELIPVLVALVVALPVLVLMRRELDLIGLDNETPALLGVRIGATRLGLLSLAVLLTAGAVAAVGVIGFVGLVAPHAARALVGRRHARVLPVSALLGALLVVVSDTVGRTVIAPAQIPVGLLTAVIGAPYFIWLLWRSRREG</sequence>
<dbReference type="Gene3D" id="1.10.3470.10">
    <property type="entry name" value="ABC transporter involved in vitamin B12 uptake, BtuC"/>
    <property type="match status" value="2"/>
</dbReference>
<dbReference type="FunFam" id="1.10.3470.10:FF:000001">
    <property type="entry name" value="Vitamin B12 ABC transporter permease BtuC"/>
    <property type="match status" value="1"/>
</dbReference>
<feature type="transmembrane region" description="Helical" evidence="9">
    <location>
        <begin position="531"/>
        <end position="553"/>
    </location>
</feature>
<keyword evidence="6 9" id="KW-1133">Transmembrane helix</keyword>
<feature type="transmembrane region" description="Helical" evidence="9">
    <location>
        <begin position="131"/>
        <end position="151"/>
    </location>
</feature>